<proteinExistence type="predicted"/>
<dbReference type="Proteomes" id="UP001279410">
    <property type="component" value="Unassembled WGS sequence"/>
</dbReference>
<sequence>MLARRSPASLPPLTLHDEFEHELLLQQTPPADRLSQRHVHPAGVCTISTIYFSNSLVSSPPKPRGPSHCNPTARQQPHLSSSPNLKLQYSTVQTTNIRHRLCLHTDHHSQSVPTQADRQQPAGSRANMILPSHQHIYVHDLRPDPPAEKVPQFKAQPLPDFDNVVLPEKKKLEPTKPEPFRLLLDERGAVKSSRWEQMV</sequence>
<keyword evidence="3" id="KW-1185">Reference proteome</keyword>
<evidence type="ECO:0000313" key="2">
    <source>
        <dbReference type="EMBL" id="GLD45521.1"/>
    </source>
</evidence>
<gene>
    <name evidence="2" type="ORF">AKAME5_000002700</name>
</gene>
<name>A0AAD3M1R7_LATJO</name>
<accession>A0AAD3M1R7</accession>
<evidence type="ECO:0000256" key="1">
    <source>
        <dbReference type="SAM" id="MobiDB-lite"/>
    </source>
</evidence>
<evidence type="ECO:0000313" key="3">
    <source>
        <dbReference type="Proteomes" id="UP001279410"/>
    </source>
</evidence>
<protein>
    <submittedName>
        <fullName evidence="2">Targeting protein for Xklp2 isoform X1</fullName>
    </submittedName>
</protein>
<dbReference type="EMBL" id="BRZM01000001">
    <property type="protein sequence ID" value="GLD45521.1"/>
    <property type="molecule type" value="Genomic_DNA"/>
</dbReference>
<dbReference type="AlphaFoldDB" id="A0AAD3M1R7"/>
<feature type="region of interest" description="Disordered" evidence="1">
    <location>
        <begin position="57"/>
        <end position="82"/>
    </location>
</feature>
<comment type="caution">
    <text evidence="2">The sequence shown here is derived from an EMBL/GenBank/DDBJ whole genome shotgun (WGS) entry which is preliminary data.</text>
</comment>
<organism evidence="2 3">
    <name type="scientific">Lates japonicus</name>
    <name type="common">Japanese lates</name>
    <dbReference type="NCBI Taxonomy" id="270547"/>
    <lineage>
        <taxon>Eukaryota</taxon>
        <taxon>Metazoa</taxon>
        <taxon>Chordata</taxon>
        <taxon>Craniata</taxon>
        <taxon>Vertebrata</taxon>
        <taxon>Euteleostomi</taxon>
        <taxon>Actinopterygii</taxon>
        <taxon>Neopterygii</taxon>
        <taxon>Teleostei</taxon>
        <taxon>Neoteleostei</taxon>
        <taxon>Acanthomorphata</taxon>
        <taxon>Carangaria</taxon>
        <taxon>Carangaria incertae sedis</taxon>
        <taxon>Centropomidae</taxon>
        <taxon>Lates</taxon>
    </lineage>
</organism>
<reference evidence="2" key="1">
    <citation type="submission" date="2022-08" db="EMBL/GenBank/DDBJ databases">
        <title>Genome sequencing of akame (Lates japonicus).</title>
        <authorList>
            <person name="Hashiguchi Y."/>
            <person name="Takahashi H."/>
        </authorList>
    </citation>
    <scope>NUCLEOTIDE SEQUENCE</scope>
    <source>
        <strain evidence="2">Kochi</strain>
    </source>
</reference>
<feature type="compositionally biased region" description="Polar residues" evidence="1">
    <location>
        <begin position="69"/>
        <end position="82"/>
    </location>
</feature>